<protein>
    <submittedName>
        <fullName evidence="1">Uncharacterized protein</fullName>
    </submittedName>
</protein>
<dbReference type="EMBL" id="GBXM01094036">
    <property type="protein sequence ID" value="JAH14541.1"/>
    <property type="molecule type" value="Transcribed_RNA"/>
</dbReference>
<sequence length="89" mass="10307">MNISQTVSVNFCERMFTTRCKCKTRSARRVASIVCFTYTTGPKEPLLAELSLYSDHLKMNDAMVSKYVDKIYLDKCMKIVIVYTDCKLF</sequence>
<accession>A0A0E9QCD8</accession>
<dbReference type="AlphaFoldDB" id="A0A0E9QCD8"/>
<name>A0A0E9QCD8_ANGAN</name>
<evidence type="ECO:0000313" key="1">
    <source>
        <dbReference type="EMBL" id="JAH14541.1"/>
    </source>
</evidence>
<organism evidence="1">
    <name type="scientific">Anguilla anguilla</name>
    <name type="common">European freshwater eel</name>
    <name type="synonym">Muraena anguilla</name>
    <dbReference type="NCBI Taxonomy" id="7936"/>
    <lineage>
        <taxon>Eukaryota</taxon>
        <taxon>Metazoa</taxon>
        <taxon>Chordata</taxon>
        <taxon>Craniata</taxon>
        <taxon>Vertebrata</taxon>
        <taxon>Euteleostomi</taxon>
        <taxon>Actinopterygii</taxon>
        <taxon>Neopterygii</taxon>
        <taxon>Teleostei</taxon>
        <taxon>Anguilliformes</taxon>
        <taxon>Anguillidae</taxon>
        <taxon>Anguilla</taxon>
    </lineage>
</organism>
<reference evidence="1" key="1">
    <citation type="submission" date="2014-11" db="EMBL/GenBank/DDBJ databases">
        <authorList>
            <person name="Amaro Gonzalez C."/>
        </authorList>
    </citation>
    <scope>NUCLEOTIDE SEQUENCE</scope>
</reference>
<reference evidence="1" key="2">
    <citation type="journal article" date="2015" name="Fish Shellfish Immunol.">
        <title>Early steps in the European eel (Anguilla anguilla)-Vibrio vulnificus interaction in the gills: Role of the RtxA13 toxin.</title>
        <authorList>
            <person name="Callol A."/>
            <person name="Pajuelo D."/>
            <person name="Ebbesson L."/>
            <person name="Teles M."/>
            <person name="MacKenzie S."/>
            <person name="Amaro C."/>
        </authorList>
    </citation>
    <scope>NUCLEOTIDE SEQUENCE</scope>
</reference>
<proteinExistence type="predicted"/>